<evidence type="ECO:0000313" key="2">
    <source>
        <dbReference type="EMBL" id="GAG75022.1"/>
    </source>
</evidence>
<evidence type="ECO:0000256" key="1">
    <source>
        <dbReference type="SAM" id="MobiDB-lite"/>
    </source>
</evidence>
<name>X1B116_9ZZZZ</name>
<comment type="caution">
    <text evidence="2">The sequence shown here is derived from an EMBL/GenBank/DDBJ whole genome shotgun (WGS) entry which is preliminary data.</text>
</comment>
<reference evidence="2" key="1">
    <citation type="journal article" date="2014" name="Front. Microbiol.">
        <title>High frequency of phylogenetically diverse reductive dehalogenase-homologous genes in deep subseafloor sedimentary metagenomes.</title>
        <authorList>
            <person name="Kawai M."/>
            <person name="Futagami T."/>
            <person name="Toyoda A."/>
            <person name="Takaki Y."/>
            <person name="Nishi S."/>
            <person name="Hori S."/>
            <person name="Arai W."/>
            <person name="Tsubouchi T."/>
            <person name="Morono Y."/>
            <person name="Uchiyama I."/>
            <person name="Ito T."/>
            <person name="Fujiyama A."/>
            <person name="Inagaki F."/>
            <person name="Takami H."/>
        </authorList>
    </citation>
    <scope>NUCLEOTIDE SEQUENCE</scope>
    <source>
        <strain evidence="2">Expedition CK06-06</strain>
    </source>
</reference>
<gene>
    <name evidence="2" type="ORF">S01H4_34780</name>
</gene>
<accession>X1B116</accession>
<protein>
    <submittedName>
        <fullName evidence="2">Uncharacterized protein</fullName>
    </submittedName>
</protein>
<sequence>MQTLGYDPYEQEQRRQAQMAEEAEQTRLEAIEIRVQADQVQRYVDAIAPHLEPCHAAPTRENRQIIEAYMREQGVPEPIWVQVREGVRNLCRRPKGERGR</sequence>
<proteinExistence type="predicted"/>
<organism evidence="2">
    <name type="scientific">marine sediment metagenome</name>
    <dbReference type="NCBI Taxonomy" id="412755"/>
    <lineage>
        <taxon>unclassified sequences</taxon>
        <taxon>metagenomes</taxon>
        <taxon>ecological metagenomes</taxon>
    </lineage>
</organism>
<dbReference type="EMBL" id="BART01018420">
    <property type="protein sequence ID" value="GAG75022.1"/>
    <property type="molecule type" value="Genomic_DNA"/>
</dbReference>
<feature type="region of interest" description="Disordered" evidence="1">
    <location>
        <begin position="1"/>
        <end position="21"/>
    </location>
</feature>
<dbReference type="AlphaFoldDB" id="X1B116"/>